<dbReference type="Proteomes" id="UP000219338">
    <property type="component" value="Unassembled WGS sequence"/>
</dbReference>
<protein>
    <submittedName>
        <fullName evidence="3">Uncharacterized protein</fullName>
    </submittedName>
</protein>
<feature type="transmembrane region" description="Helical" evidence="2">
    <location>
        <begin position="114"/>
        <end position="136"/>
    </location>
</feature>
<organism evidence="3 4">
    <name type="scientific">Armillaria ostoyae</name>
    <name type="common">Armillaria root rot fungus</name>
    <dbReference type="NCBI Taxonomy" id="47428"/>
    <lineage>
        <taxon>Eukaryota</taxon>
        <taxon>Fungi</taxon>
        <taxon>Dikarya</taxon>
        <taxon>Basidiomycota</taxon>
        <taxon>Agaricomycotina</taxon>
        <taxon>Agaricomycetes</taxon>
        <taxon>Agaricomycetidae</taxon>
        <taxon>Agaricales</taxon>
        <taxon>Marasmiineae</taxon>
        <taxon>Physalacriaceae</taxon>
        <taxon>Armillaria</taxon>
    </lineage>
</organism>
<dbReference type="AlphaFoldDB" id="A0A284QSI3"/>
<dbReference type="OrthoDB" id="2929939at2759"/>
<keyword evidence="2" id="KW-0812">Transmembrane</keyword>
<keyword evidence="4" id="KW-1185">Reference proteome</keyword>
<evidence type="ECO:0000256" key="2">
    <source>
        <dbReference type="SAM" id="Phobius"/>
    </source>
</evidence>
<proteinExistence type="predicted"/>
<reference evidence="4" key="1">
    <citation type="journal article" date="2017" name="Nat. Ecol. Evol.">
        <title>Genome expansion and lineage-specific genetic innovations in the forest pathogenic fungi Armillaria.</title>
        <authorList>
            <person name="Sipos G."/>
            <person name="Prasanna A.N."/>
            <person name="Walter M.C."/>
            <person name="O'Connor E."/>
            <person name="Balint B."/>
            <person name="Krizsan K."/>
            <person name="Kiss B."/>
            <person name="Hess J."/>
            <person name="Varga T."/>
            <person name="Slot J."/>
            <person name="Riley R."/>
            <person name="Boka B."/>
            <person name="Rigling D."/>
            <person name="Barry K."/>
            <person name="Lee J."/>
            <person name="Mihaltcheva S."/>
            <person name="LaButti K."/>
            <person name="Lipzen A."/>
            <person name="Waldron R."/>
            <person name="Moloney N.M."/>
            <person name="Sperisen C."/>
            <person name="Kredics L."/>
            <person name="Vagvoelgyi C."/>
            <person name="Patrignani A."/>
            <person name="Fitzpatrick D."/>
            <person name="Nagy I."/>
            <person name="Doyle S."/>
            <person name="Anderson J.B."/>
            <person name="Grigoriev I.V."/>
            <person name="Gueldener U."/>
            <person name="Muensterkoetter M."/>
            <person name="Nagy L.G."/>
        </authorList>
    </citation>
    <scope>NUCLEOTIDE SEQUENCE [LARGE SCALE GENOMIC DNA]</scope>
    <source>
        <strain evidence="4">C18/9</strain>
    </source>
</reference>
<accession>A0A284QSI3</accession>
<gene>
    <name evidence="3" type="ORF">ARMOST_02726</name>
</gene>
<dbReference type="EMBL" id="FUEG01000002">
    <property type="protein sequence ID" value="SJK99425.1"/>
    <property type="molecule type" value="Genomic_DNA"/>
</dbReference>
<sequence length="186" mass="20290">MSGRPVVGCHDETEEKRRYQWRERVNCRDMNLERLSSCKILRARGVGAAWRKTHDEHVPFCTKGSFPSSLISCPRRASFSSNRVSDSGSPDHPNNLVLLWRIFNTTSTAISSKVIAAIMTISAGVVGGGGIVWVTIRQAKNHLILAGHVHPVTIPGRCGIIPGYSTEGMPPSNERGTVEYSLGGHA</sequence>
<name>A0A284QSI3_ARMOS</name>
<evidence type="ECO:0000256" key="1">
    <source>
        <dbReference type="SAM" id="MobiDB-lite"/>
    </source>
</evidence>
<evidence type="ECO:0000313" key="3">
    <source>
        <dbReference type="EMBL" id="SJK99425.1"/>
    </source>
</evidence>
<keyword evidence="2" id="KW-1133">Transmembrane helix</keyword>
<evidence type="ECO:0000313" key="4">
    <source>
        <dbReference type="Proteomes" id="UP000219338"/>
    </source>
</evidence>
<feature type="region of interest" description="Disordered" evidence="1">
    <location>
        <begin position="166"/>
        <end position="186"/>
    </location>
</feature>
<keyword evidence="2" id="KW-0472">Membrane</keyword>